<evidence type="ECO:0000259" key="1">
    <source>
        <dbReference type="PROSITE" id="PS51462"/>
    </source>
</evidence>
<comment type="caution">
    <text evidence="2">The sequence shown here is derived from an EMBL/GenBank/DDBJ whole genome shotgun (WGS) entry which is preliminary data.</text>
</comment>
<name>A0A4Q2T0M9_9HYPH</name>
<dbReference type="PROSITE" id="PS51462">
    <property type="entry name" value="NUDIX"/>
    <property type="match status" value="1"/>
</dbReference>
<protein>
    <submittedName>
        <fullName evidence="2">NUDIX hydrolase</fullName>
    </submittedName>
</protein>
<dbReference type="SUPFAM" id="SSF55811">
    <property type="entry name" value="Nudix"/>
    <property type="match status" value="1"/>
</dbReference>
<feature type="domain" description="Nudix hydrolase" evidence="1">
    <location>
        <begin position="98"/>
        <end position="243"/>
    </location>
</feature>
<dbReference type="InterPro" id="IPR000086">
    <property type="entry name" value="NUDIX_hydrolase_dom"/>
</dbReference>
<accession>A0A4Q2T0M9</accession>
<keyword evidence="2" id="KW-0378">Hydrolase</keyword>
<dbReference type="Proteomes" id="UP000291088">
    <property type="component" value="Unassembled WGS sequence"/>
</dbReference>
<dbReference type="EMBL" id="SDVB01000238">
    <property type="protein sequence ID" value="RYC12176.1"/>
    <property type="molecule type" value="Genomic_DNA"/>
</dbReference>
<keyword evidence="3" id="KW-1185">Reference proteome</keyword>
<dbReference type="InterPro" id="IPR015797">
    <property type="entry name" value="NUDIX_hydrolase-like_dom_sf"/>
</dbReference>
<dbReference type="AlphaFoldDB" id="A0A4Q2T0M9"/>
<proteinExistence type="predicted"/>
<evidence type="ECO:0000313" key="3">
    <source>
        <dbReference type="Proteomes" id="UP000291088"/>
    </source>
</evidence>
<dbReference type="OrthoDB" id="9806849at2"/>
<evidence type="ECO:0000313" key="2">
    <source>
        <dbReference type="EMBL" id="RYC12176.1"/>
    </source>
</evidence>
<dbReference type="RefSeq" id="WP_129332602.1">
    <property type="nucleotide sequence ID" value="NZ_SDVB01000238.1"/>
</dbReference>
<reference evidence="2 3" key="1">
    <citation type="submission" date="2019-01" db="EMBL/GenBank/DDBJ databases">
        <authorList>
            <person name="Deng T."/>
        </authorList>
    </citation>
    <scope>NUCLEOTIDE SEQUENCE [LARGE SCALE GENOMIC DNA]</scope>
    <source>
        <strain evidence="2 3">F8825</strain>
    </source>
</reference>
<dbReference type="Gene3D" id="3.90.79.10">
    <property type="entry name" value="Nucleoside Triphosphate Pyrophosphohydrolase"/>
    <property type="match status" value="1"/>
</dbReference>
<gene>
    <name evidence="2" type="ORF">EUU22_14070</name>
</gene>
<sequence length="246" mass="27546">MNLAPDRSELLWPPEKTLFQVRQVTLAVEPGDHPFHLAEREAAALNWREEVSRNPALFDGKIVFQRRLNFQDGAISGTGHIVPYSTFLWWRSQPAPTSGFHLFGFPVIVSSDGAIIAVRMSEHTANPGQVYCAAGSLDDGDVVEGHCDLLGNMLREVREETGLELSTDDTDGQLFASHLRRRVTVYQFFRRGESAAELVTRIEEHMRSEERPEIAGAVAIRSSDPTAHRYAAAMLPLIDWFFAGDR</sequence>
<dbReference type="CDD" id="cd02883">
    <property type="entry name" value="NUDIX_Hydrolase"/>
    <property type="match status" value="1"/>
</dbReference>
<dbReference type="GO" id="GO:0016787">
    <property type="term" value="F:hydrolase activity"/>
    <property type="evidence" value="ECO:0007669"/>
    <property type="project" value="UniProtKB-KW"/>
</dbReference>
<organism evidence="2 3">
    <name type="scientific">Ciceribacter ferrooxidans</name>
    <dbReference type="NCBI Taxonomy" id="2509717"/>
    <lineage>
        <taxon>Bacteria</taxon>
        <taxon>Pseudomonadati</taxon>
        <taxon>Pseudomonadota</taxon>
        <taxon>Alphaproteobacteria</taxon>
        <taxon>Hyphomicrobiales</taxon>
        <taxon>Rhizobiaceae</taxon>
        <taxon>Ciceribacter</taxon>
    </lineage>
</organism>